<keyword evidence="2" id="KW-0732">Signal</keyword>
<evidence type="ECO:0000259" key="3">
    <source>
        <dbReference type="Pfam" id="PF12680"/>
    </source>
</evidence>
<evidence type="ECO:0000313" key="4">
    <source>
        <dbReference type="EMBL" id="GAA2615270.1"/>
    </source>
</evidence>
<sequence length="163" mass="16670">MTQRLRLLAASSAAACALALAAGCSDDADKPAASATTATPATSAAQATPTAPSTSAAKLLPPIDAYVNAVKNKDLDALAGAFADDAELIDVGRRFNGRAAIRDWARAEVIGGTLTVVRVVEDRPGHQRLLVRFAPGGTGGFEAHYAFTVTGSAITKAELTYAN</sequence>
<dbReference type="RefSeq" id="WP_344545611.1">
    <property type="nucleotide sequence ID" value="NZ_BAAATD010000008.1"/>
</dbReference>
<feature type="domain" description="SnoaL-like" evidence="3">
    <location>
        <begin position="64"/>
        <end position="134"/>
    </location>
</feature>
<gene>
    <name evidence="4" type="ORF">GCM10010411_57860</name>
</gene>
<dbReference type="EMBL" id="BAAATD010000008">
    <property type="protein sequence ID" value="GAA2615270.1"/>
    <property type="molecule type" value="Genomic_DNA"/>
</dbReference>
<dbReference type="Gene3D" id="3.10.450.50">
    <property type="match status" value="1"/>
</dbReference>
<dbReference type="Pfam" id="PF12680">
    <property type="entry name" value="SnoaL_2"/>
    <property type="match status" value="1"/>
</dbReference>
<evidence type="ECO:0000256" key="1">
    <source>
        <dbReference type="SAM" id="MobiDB-lite"/>
    </source>
</evidence>
<dbReference type="PROSITE" id="PS51257">
    <property type="entry name" value="PROKAR_LIPOPROTEIN"/>
    <property type="match status" value="1"/>
</dbReference>
<dbReference type="Proteomes" id="UP001501509">
    <property type="component" value="Unassembled WGS sequence"/>
</dbReference>
<feature type="region of interest" description="Disordered" evidence="1">
    <location>
        <begin position="28"/>
        <end position="54"/>
    </location>
</feature>
<evidence type="ECO:0000256" key="2">
    <source>
        <dbReference type="SAM" id="SignalP"/>
    </source>
</evidence>
<keyword evidence="5" id="KW-1185">Reference proteome</keyword>
<dbReference type="SUPFAM" id="SSF54427">
    <property type="entry name" value="NTF2-like"/>
    <property type="match status" value="1"/>
</dbReference>
<feature type="signal peptide" evidence="2">
    <location>
        <begin position="1"/>
        <end position="21"/>
    </location>
</feature>
<protein>
    <recommendedName>
        <fullName evidence="3">SnoaL-like domain-containing protein</fullName>
    </recommendedName>
</protein>
<dbReference type="PROSITE" id="PS51318">
    <property type="entry name" value="TAT"/>
    <property type="match status" value="1"/>
</dbReference>
<proteinExistence type="predicted"/>
<dbReference type="InterPro" id="IPR006311">
    <property type="entry name" value="TAT_signal"/>
</dbReference>
<accession>A0ABN3Q3T6</accession>
<evidence type="ECO:0000313" key="5">
    <source>
        <dbReference type="Proteomes" id="UP001501509"/>
    </source>
</evidence>
<dbReference type="InterPro" id="IPR037401">
    <property type="entry name" value="SnoaL-like"/>
</dbReference>
<comment type="caution">
    <text evidence="4">The sequence shown here is derived from an EMBL/GenBank/DDBJ whole genome shotgun (WGS) entry which is preliminary data.</text>
</comment>
<organism evidence="4 5">
    <name type="scientific">Actinomadura fulvescens</name>
    <dbReference type="NCBI Taxonomy" id="46160"/>
    <lineage>
        <taxon>Bacteria</taxon>
        <taxon>Bacillati</taxon>
        <taxon>Actinomycetota</taxon>
        <taxon>Actinomycetes</taxon>
        <taxon>Streptosporangiales</taxon>
        <taxon>Thermomonosporaceae</taxon>
        <taxon>Actinomadura</taxon>
    </lineage>
</organism>
<name>A0ABN3Q3T6_9ACTN</name>
<dbReference type="InterPro" id="IPR032710">
    <property type="entry name" value="NTF2-like_dom_sf"/>
</dbReference>
<reference evidence="4 5" key="1">
    <citation type="journal article" date="2019" name="Int. J. Syst. Evol. Microbiol.">
        <title>The Global Catalogue of Microorganisms (GCM) 10K type strain sequencing project: providing services to taxonomists for standard genome sequencing and annotation.</title>
        <authorList>
            <consortium name="The Broad Institute Genomics Platform"/>
            <consortium name="The Broad Institute Genome Sequencing Center for Infectious Disease"/>
            <person name="Wu L."/>
            <person name="Ma J."/>
        </authorList>
    </citation>
    <scope>NUCLEOTIDE SEQUENCE [LARGE SCALE GENOMIC DNA]</scope>
    <source>
        <strain evidence="4 5">JCM 6833</strain>
    </source>
</reference>
<feature type="chain" id="PRO_5046965111" description="SnoaL-like domain-containing protein" evidence="2">
    <location>
        <begin position="22"/>
        <end position="163"/>
    </location>
</feature>